<dbReference type="GO" id="GO:0006412">
    <property type="term" value="P:translation"/>
    <property type="evidence" value="ECO:0007669"/>
    <property type="project" value="TreeGrafter"/>
</dbReference>
<name>A0A6I4HXZ1_9SPHI</name>
<comment type="subcellular location">
    <subcellularLocation>
        <location evidence="3">Cytoplasm</location>
    </subcellularLocation>
</comment>
<dbReference type="Pfam" id="PF02576">
    <property type="entry name" value="RimP_N"/>
    <property type="match status" value="1"/>
</dbReference>
<comment type="similarity">
    <text evidence="3">Belongs to the RimP family.</text>
</comment>
<evidence type="ECO:0000256" key="3">
    <source>
        <dbReference type="HAMAP-Rule" id="MF_01077"/>
    </source>
</evidence>
<evidence type="ECO:0000313" key="6">
    <source>
        <dbReference type="EMBL" id="QQL49438.1"/>
    </source>
</evidence>
<organism evidence="6 7">
    <name type="scientific">Mucilaginibacter ginkgonis</name>
    <dbReference type="NCBI Taxonomy" id="2682091"/>
    <lineage>
        <taxon>Bacteria</taxon>
        <taxon>Pseudomonadati</taxon>
        <taxon>Bacteroidota</taxon>
        <taxon>Sphingobacteriia</taxon>
        <taxon>Sphingobacteriales</taxon>
        <taxon>Sphingobacteriaceae</taxon>
        <taxon>Mucilaginibacter</taxon>
    </lineage>
</organism>
<keyword evidence="2 3" id="KW-0690">Ribosome biogenesis</keyword>
<dbReference type="InterPro" id="IPR028989">
    <property type="entry name" value="RimP_N"/>
</dbReference>
<dbReference type="HAMAP" id="MF_01077">
    <property type="entry name" value="RimP"/>
    <property type="match status" value="1"/>
</dbReference>
<dbReference type="EMBL" id="CP066775">
    <property type="protein sequence ID" value="QQL49438.1"/>
    <property type="molecule type" value="Genomic_DNA"/>
</dbReference>
<protein>
    <recommendedName>
        <fullName evidence="3">Ribosome maturation factor RimP</fullName>
    </recommendedName>
</protein>
<dbReference type="PANTHER" id="PTHR33867:SF1">
    <property type="entry name" value="RIBOSOME MATURATION FACTOR RIMP"/>
    <property type="match status" value="1"/>
</dbReference>
<evidence type="ECO:0000313" key="7">
    <source>
        <dbReference type="Proteomes" id="UP000429232"/>
    </source>
</evidence>
<dbReference type="AlphaFoldDB" id="A0A6I4HXZ1"/>
<dbReference type="PANTHER" id="PTHR33867">
    <property type="entry name" value="RIBOSOME MATURATION FACTOR RIMP"/>
    <property type="match status" value="1"/>
</dbReference>
<dbReference type="NCBIfam" id="NF002531">
    <property type="entry name" value="PRK02001.1"/>
    <property type="match status" value="1"/>
</dbReference>
<dbReference type="GO" id="GO:0005829">
    <property type="term" value="C:cytosol"/>
    <property type="evidence" value="ECO:0007669"/>
    <property type="project" value="TreeGrafter"/>
</dbReference>
<evidence type="ECO:0000259" key="5">
    <source>
        <dbReference type="Pfam" id="PF17384"/>
    </source>
</evidence>
<feature type="domain" description="Ribosome maturation factor RimP C-terminal" evidence="5">
    <location>
        <begin position="84"/>
        <end position="154"/>
    </location>
</feature>
<proteinExistence type="inferred from homology"/>
<dbReference type="SUPFAM" id="SSF75420">
    <property type="entry name" value="YhbC-like, N-terminal domain"/>
    <property type="match status" value="1"/>
</dbReference>
<accession>A0A6I4HXZ1</accession>
<dbReference type="Gene3D" id="3.30.300.70">
    <property type="entry name" value="RimP-like superfamily, N-terminal"/>
    <property type="match status" value="1"/>
</dbReference>
<evidence type="ECO:0000259" key="4">
    <source>
        <dbReference type="Pfam" id="PF02576"/>
    </source>
</evidence>
<feature type="domain" description="Ribosome maturation factor RimP N-terminal" evidence="4">
    <location>
        <begin position="21"/>
        <end position="81"/>
    </location>
</feature>
<dbReference type="Proteomes" id="UP000429232">
    <property type="component" value="Chromosome"/>
</dbReference>
<keyword evidence="1 3" id="KW-0963">Cytoplasm</keyword>
<dbReference type="Pfam" id="PF17384">
    <property type="entry name" value="DUF150_C"/>
    <property type="match status" value="1"/>
</dbReference>
<dbReference type="RefSeq" id="WP_157524553.1">
    <property type="nucleotide sequence ID" value="NZ_CP066775.1"/>
</dbReference>
<dbReference type="InterPro" id="IPR036847">
    <property type="entry name" value="RimP_C_sf"/>
</dbReference>
<sequence>MTNIEKRVSELVEEKLAELPGIFVVDIKMHDNGRLNILLDGDNGAGIDACAAVSRYVGFKLEEENTIEQAYNLEVSSPGIDTPLKLKRQYLKNVGRQVSIKLADGSKKEGKLLAADDDAVTIAEQIKVKGKKATEEAVTIPFENITETKVLISFK</sequence>
<gene>
    <name evidence="3 6" type="primary">rimP</name>
    <name evidence="6" type="ORF">GO620_014875</name>
</gene>
<dbReference type="KEGG" id="mgik:GO620_014875"/>
<dbReference type="GO" id="GO:0000028">
    <property type="term" value="P:ribosomal small subunit assembly"/>
    <property type="evidence" value="ECO:0007669"/>
    <property type="project" value="TreeGrafter"/>
</dbReference>
<evidence type="ECO:0000256" key="1">
    <source>
        <dbReference type="ARBA" id="ARBA00022490"/>
    </source>
</evidence>
<dbReference type="SUPFAM" id="SSF74942">
    <property type="entry name" value="YhbC-like, C-terminal domain"/>
    <property type="match status" value="1"/>
</dbReference>
<dbReference type="InterPro" id="IPR003728">
    <property type="entry name" value="Ribosome_maturation_RimP"/>
</dbReference>
<comment type="function">
    <text evidence="3">Required for maturation of 30S ribosomal subunits.</text>
</comment>
<dbReference type="Gene3D" id="2.30.30.180">
    <property type="entry name" value="Ribosome maturation factor RimP, C-terminal domain"/>
    <property type="match status" value="1"/>
</dbReference>
<reference evidence="6 7" key="1">
    <citation type="submission" date="2020-12" db="EMBL/GenBank/DDBJ databases">
        <title>HMF7856_wgs.fasta genome submission.</title>
        <authorList>
            <person name="Kang H."/>
            <person name="Kim H."/>
            <person name="Joh K."/>
        </authorList>
    </citation>
    <scope>NUCLEOTIDE SEQUENCE [LARGE SCALE GENOMIC DNA]</scope>
    <source>
        <strain evidence="6 7">HMF7856</strain>
    </source>
</reference>
<evidence type="ECO:0000256" key="2">
    <source>
        <dbReference type="ARBA" id="ARBA00022517"/>
    </source>
</evidence>
<keyword evidence="7" id="KW-1185">Reference proteome</keyword>
<dbReference type="InterPro" id="IPR028998">
    <property type="entry name" value="RimP_C"/>
</dbReference>
<dbReference type="CDD" id="cd01734">
    <property type="entry name" value="YlxS_C"/>
    <property type="match status" value="1"/>
</dbReference>
<dbReference type="InterPro" id="IPR035956">
    <property type="entry name" value="RimP_N_sf"/>
</dbReference>